<dbReference type="Pfam" id="PF00497">
    <property type="entry name" value="SBP_bac_3"/>
    <property type="match status" value="1"/>
</dbReference>
<dbReference type="EMBL" id="CP000155">
    <property type="protein sequence ID" value="ABC31084.1"/>
    <property type="molecule type" value="Genomic_DNA"/>
</dbReference>
<feature type="domain" description="Solute-binding protein family 3/N-terminal" evidence="3">
    <location>
        <begin position="69"/>
        <end position="282"/>
    </location>
</feature>
<dbReference type="PANTHER" id="PTHR35936:SF25">
    <property type="entry name" value="ABC TRANSPORTER SUBSTRATE-BINDING PROTEIN"/>
    <property type="match status" value="1"/>
</dbReference>
<name>Q2SE40_HAHCH</name>
<evidence type="ECO:0000313" key="5">
    <source>
        <dbReference type="Proteomes" id="UP000000238"/>
    </source>
</evidence>
<dbReference type="Proteomes" id="UP000000238">
    <property type="component" value="Chromosome"/>
</dbReference>
<reference evidence="4 5" key="1">
    <citation type="journal article" date="2005" name="Nucleic Acids Res.">
        <title>Genomic blueprint of Hahella chejuensis, a marine microbe producing an algicidal agent.</title>
        <authorList>
            <person name="Jeong H."/>
            <person name="Yim J.H."/>
            <person name="Lee C."/>
            <person name="Choi S.-H."/>
            <person name="Park Y.K."/>
            <person name="Yoon S.H."/>
            <person name="Hur C.-G."/>
            <person name="Kang H.-Y."/>
            <person name="Kim D."/>
            <person name="Lee H.H."/>
            <person name="Park K.H."/>
            <person name="Park S.-H."/>
            <person name="Park H.-S."/>
            <person name="Lee H.K."/>
            <person name="Oh T.K."/>
            <person name="Kim J.F."/>
        </authorList>
    </citation>
    <scope>NUCLEOTIDE SEQUENCE [LARGE SCALE GENOMIC DNA]</scope>
    <source>
        <strain evidence="4 5">KCTC 2396</strain>
    </source>
</reference>
<dbReference type="PANTHER" id="PTHR35936">
    <property type="entry name" value="MEMBRANE-BOUND LYTIC MUREIN TRANSGLYCOSYLASE F"/>
    <property type="match status" value="1"/>
</dbReference>
<evidence type="ECO:0000256" key="1">
    <source>
        <dbReference type="ARBA" id="ARBA00010333"/>
    </source>
</evidence>
<dbReference type="HOGENOM" id="CLU_064076_3_1_6"/>
<dbReference type="SUPFAM" id="SSF53850">
    <property type="entry name" value="Periplasmic binding protein-like II"/>
    <property type="match status" value="1"/>
</dbReference>
<evidence type="ECO:0000256" key="2">
    <source>
        <dbReference type="ARBA" id="ARBA00022729"/>
    </source>
</evidence>
<gene>
    <name evidence="4" type="ordered locus">HCH_04379</name>
</gene>
<evidence type="ECO:0000259" key="3">
    <source>
        <dbReference type="Pfam" id="PF00497"/>
    </source>
</evidence>
<sequence length="292" mass="34149">MILPLSNQRINKRYCNPHAFLRCFFLRRCFGGFNRGWGKNRFYPLMALFVCLDLFSVAEAEERQVILAATEYPPYYGEHLESKGFITEIIFTAFQRVGYDVEVKFLPWKRAYGMAQAGDYDGVYTGWFRKSREQWFEFSDPLPANELGFYALKERNISYVALNDLQPYKIGVVRGYVNPPEFEQARLNTIEVTEDRQNVLSLSRGWIDLVLIDKFMGQYIINTEFPDSAHKFIWLDPPIKVENQYLMFSRKAKNFLKTSQDFNHGLKQLAQEGKIDAIIAKHRALWVISQGE</sequence>
<evidence type="ECO:0000313" key="4">
    <source>
        <dbReference type="EMBL" id="ABC31084.1"/>
    </source>
</evidence>
<dbReference type="AlphaFoldDB" id="Q2SE40"/>
<proteinExistence type="inferred from homology"/>
<dbReference type="KEGG" id="hch:HCH_04379"/>
<dbReference type="InterPro" id="IPR001638">
    <property type="entry name" value="Solute-binding_3/MltF_N"/>
</dbReference>
<keyword evidence="5" id="KW-1185">Reference proteome</keyword>
<protein>
    <submittedName>
        <fullName evidence="4">ABC-type amino acid transport/signal transduction systems, periplasmic component/domain</fullName>
    </submittedName>
</protein>
<accession>Q2SE40</accession>
<dbReference type="STRING" id="349521.HCH_04379"/>
<dbReference type="eggNOG" id="COG0834">
    <property type="taxonomic scope" value="Bacteria"/>
</dbReference>
<comment type="similarity">
    <text evidence="1">Belongs to the bacterial solute-binding protein 3 family.</text>
</comment>
<keyword evidence="2" id="KW-0732">Signal</keyword>
<dbReference type="Gene3D" id="3.40.190.10">
    <property type="entry name" value="Periplasmic binding protein-like II"/>
    <property type="match status" value="2"/>
</dbReference>
<organism evidence="4 5">
    <name type="scientific">Hahella chejuensis (strain KCTC 2396)</name>
    <dbReference type="NCBI Taxonomy" id="349521"/>
    <lineage>
        <taxon>Bacteria</taxon>
        <taxon>Pseudomonadati</taxon>
        <taxon>Pseudomonadota</taxon>
        <taxon>Gammaproteobacteria</taxon>
        <taxon>Oceanospirillales</taxon>
        <taxon>Hahellaceae</taxon>
        <taxon>Hahella</taxon>
    </lineage>
</organism>